<dbReference type="AlphaFoldDB" id="A0A7G8BHA5"/>
<dbReference type="Proteomes" id="UP000515312">
    <property type="component" value="Chromosome"/>
</dbReference>
<sequence length="106" mass="11345">MATLPTTYPQGAEKYLVAFVIEGDDVFKITVDNVVQAAKGSGSTAFEGIAKLKAAVALFQLTNIHNERPHELRKMARELAQEGMMLLARASAAPRLTTATPESSVA</sequence>
<name>A0A7G8BHA5_9BACT</name>
<dbReference type="EMBL" id="CP060394">
    <property type="protein sequence ID" value="QNI31925.1"/>
    <property type="molecule type" value="Genomic_DNA"/>
</dbReference>
<evidence type="ECO:0000313" key="2">
    <source>
        <dbReference type="Proteomes" id="UP000515312"/>
    </source>
</evidence>
<dbReference type="RefSeq" id="WP_186742882.1">
    <property type="nucleotide sequence ID" value="NZ_CP060394.1"/>
</dbReference>
<proteinExistence type="predicted"/>
<dbReference type="KEGG" id="adin:H7849_23340"/>
<evidence type="ECO:0000313" key="1">
    <source>
        <dbReference type="EMBL" id="QNI31925.1"/>
    </source>
</evidence>
<organism evidence="1 2">
    <name type="scientific">Alloacidobacterium dinghuense</name>
    <dbReference type="NCBI Taxonomy" id="2763107"/>
    <lineage>
        <taxon>Bacteria</taxon>
        <taxon>Pseudomonadati</taxon>
        <taxon>Acidobacteriota</taxon>
        <taxon>Terriglobia</taxon>
        <taxon>Terriglobales</taxon>
        <taxon>Acidobacteriaceae</taxon>
        <taxon>Alloacidobacterium</taxon>
    </lineage>
</organism>
<keyword evidence="2" id="KW-1185">Reference proteome</keyword>
<gene>
    <name evidence="1" type="ORF">H7849_23340</name>
</gene>
<reference evidence="1 2" key="1">
    <citation type="submission" date="2020-08" db="EMBL/GenBank/DDBJ databases">
        <title>Edaphobacter telluris sp. nov. and Acidobacterium dinghuensis sp. nov., two acidobacteria isolated from forest soil.</title>
        <authorList>
            <person name="Fu J."/>
            <person name="Qiu L."/>
        </authorList>
    </citation>
    <scope>NUCLEOTIDE SEQUENCE [LARGE SCALE GENOMIC DNA]</scope>
    <source>
        <strain evidence="1">4Y35</strain>
    </source>
</reference>
<accession>A0A7G8BHA5</accession>
<protein>
    <submittedName>
        <fullName evidence="1">Uncharacterized protein</fullName>
    </submittedName>
</protein>